<proteinExistence type="predicted"/>
<evidence type="ECO:0000256" key="1">
    <source>
        <dbReference type="ARBA" id="ARBA00022450"/>
    </source>
</evidence>
<comment type="caution">
    <text evidence="4">The sequence shown here is derived from an EMBL/GenBank/DDBJ whole genome shotgun (WGS) entry which is preliminary data.</text>
</comment>
<dbReference type="PROSITE" id="PS00012">
    <property type="entry name" value="PHOSPHOPANTETHEINE"/>
    <property type="match status" value="1"/>
</dbReference>
<dbReference type="EMBL" id="PVMZ01000011">
    <property type="protein sequence ID" value="PRX19094.1"/>
    <property type="molecule type" value="Genomic_DNA"/>
</dbReference>
<dbReference type="InterPro" id="IPR009081">
    <property type="entry name" value="PP-bd_ACP"/>
</dbReference>
<evidence type="ECO:0000313" key="5">
    <source>
        <dbReference type="Proteomes" id="UP000239415"/>
    </source>
</evidence>
<dbReference type="Gene3D" id="1.10.1200.10">
    <property type="entry name" value="ACP-like"/>
    <property type="match status" value="1"/>
</dbReference>
<dbReference type="Pfam" id="PF00550">
    <property type="entry name" value="PP-binding"/>
    <property type="match status" value="1"/>
</dbReference>
<dbReference type="InterPro" id="IPR020806">
    <property type="entry name" value="PKS_PP-bd"/>
</dbReference>
<sequence>MQPRTVDDVPTVIAQEMGRVLSGDPLDLHRDFFLAGGDSVRAVELITRLGERFSDGTEEASARLCSALLLAVFEDATPEALAAVVREHL</sequence>
<evidence type="ECO:0000313" key="4">
    <source>
        <dbReference type="EMBL" id="PRX19094.1"/>
    </source>
</evidence>
<dbReference type="InterPro" id="IPR036736">
    <property type="entry name" value="ACP-like_sf"/>
</dbReference>
<evidence type="ECO:0000256" key="2">
    <source>
        <dbReference type="ARBA" id="ARBA00022553"/>
    </source>
</evidence>
<protein>
    <submittedName>
        <fullName evidence="4">Phosphopantetheine binding protein</fullName>
    </submittedName>
</protein>
<dbReference type="SMART" id="SM00823">
    <property type="entry name" value="PKS_PP"/>
    <property type="match status" value="1"/>
</dbReference>
<organism evidence="4 5">
    <name type="scientific">Actinoplanes italicus</name>
    <dbReference type="NCBI Taxonomy" id="113567"/>
    <lineage>
        <taxon>Bacteria</taxon>
        <taxon>Bacillati</taxon>
        <taxon>Actinomycetota</taxon>
        <taxon>Actinomycetes</taxon>
        <taxon>Micromonosporales</taxon>
        <taxon>Micromonosporaceae</taxon>
        <taxon>Actinoplanes</taxon>
    </lineage>
</organism>
<dbReference type="OrthoDB" id="6637748at2"/>
<dbReference type="RefSeq" id="WP_106323238.1">
    <property type="nucleotide sequence ID" value="NZ_BOMO01000090.1"/>
</dbReference>
<dbReference type="GO" id="GO:0031177">
    <property type="term" value="F:phosphopantetheine binding"/>
    <property type="evidence" value="ECO:0007669"/>
    <property type="project" value="InterPro"/>
</dbReference>
<keyword evidence="5" id="KW-1185">Reference proteome</keyword>
<accession>A0A2T0K8N7</accession>
<feature type="domain" description="Carrier" evidence="3">
    <location>
        <begin position="4"/>
        <end position="89"/>
    </location>
</feature>
<name>A0A2T0K8N7_9ACTN</name>
<dbReference type="InterPro" id="IPR006162">
    <property type="entry name" value="Ppantetheine_attach_site"/>
</dbReference>
<gene>
    <name evidence="4" type="ORF">CLV67_111242</name>
</gene>
<dbReference type="AlphaFoldDB" id="A0A2T0K8N7"/>
<dbReference type="Proteomes" id="UP000239415">
    <property type="component" value="Unassembled WGS sequence"/>
</dbReference>
<keyword evidence="1" id="KW-0596">Phosphopantetheine</keyword>
<dbReference type="SUPFAM" id="SSF47336">
    <property type="entry name" value="ACP-like"/>
    <property type="match status" value="1"/>
</dbReference>
<reference evidence="4 5" key="1">
    <citation type="submission" date="2018-03" db="EMBL/GenBank/DDBJ databases">
        <title>Genomic Encyclopedia of Archaeal and Bacterial Type Strains, Phase II (KMG-II): from individual species to whole genera.</title>
        <authorList>
            <person name="Goeker M."/>
        </authorList>
    </citation>
    <scope>NUCLEOTIDE SEQUENCE [LARGE SCALE GENOMIC DNA]</scope>
    <source>
        <strain evidence="4 5">DSM 43146</strain>
    </source>
</reference>
<keyword evidence="2" id="KW-0597">Phosphoprotein</keyword>
<dbReference type="PROSITE" id="PS50075">
    <property type="entry name" value="CARRIER"/>
    <property type="match status" value="1"/>
</dbReference>
<evidence type="ECO:0000259" key="3">
    <source>
        <dbReference type="PROSITE" id="PS50075"/>
    </source>
</evidence>